<evidence type="ECO:0000256" key="1">
    <source>
        <dbReference type="SAM" id="Phobius"/>
    </source>
</evidence>
<proteinExistence type="predicted"/>
<organism evidence="3 4">
    <name type="scientific">Clostridium puniceum</name>
    <dbReference type="NCBI Taxonomy" id="29367"/>
    <lineage>
        <taxon>Bacteria</taxon>
        <taxon>Bacillati</taxon>
        <taxon>Bacillota</taxon>
        <taxon>Clostridia</taxon>
        <taxon>Eubacteriales</taxon>
        <taxon>Clostridiaceae</taxon>
        <taxon>Clostridium</taxon>
    </lineage>
</organism>
<dbReference type="InterPro" id="IPR024478">
    <property type="entry name" value="HlyB_4HB_MCP"/>
</dbReference>
<keyword evidence="1" id="KW-0812">Transmembrane</keyword>
<dbReference type="AlphaFoldDB" id="A0A1S8TEC9"/>
<name>A0A1S8TEC9_9CLOT</name>
<keyword evidence="4" id="KW-1185">Reference proteome</keyword>
<evidence type="ECO:0000259" key="2">
    <source>
        <dbReference type="Pfam" id="PF12729"/>
    </source>
</evidence>
<dbReference type="EMBL" id="LZZM01000179">
    <property type="protein sequence ID" value="OOM75979.1"/>
    <property type="molecule type" value="Genomic_DNA"/>
</dbReference>
<feature type="domain" description="Chemotaxis methyl-accepting receptor HlyB-like 4HB MCP" evidence="2">
    <location>
        <begin position="7"/>
        <end position="68"/>
    </location>
</feature>
<dbReference type="STRING" id="29367.CLPUN_30160"/>
<dbReference type="Proteomes" id="UP000190890">
    <property type="component" value="Unassembled WGS sequence"/>
</dbReference>
<accession>A0A1S8TEC9</accession>
<evidence type="ECO:0000313" key="4">
    <source>
        <dbReference type="Proteomes" id="UP000190890"/>
    </source>
</evidence>
<keyword evidence="1" id="KW-1133">Transmembrane helix</keyword>
<feature type="transmembrane region" description="Helical" evidence="1">
    <location>
        <begin position="12"/>
        <end position="34"/>
    </location>
</feature>
<protein>
    <submittedName>
        <fullName evidence="3">Four helix bundle sensory module for signal transduction</fullName>
    </submittedName>
</protein>
<evidence type="ECO:0000313" key="3">
    <source>
        <dbReference type="EMBL" id="OOM75979.1"/>
    </source>
</evidence>
<comment type="caution">
    <text evidence="3">The sequence shown here is derived from an EMBL/GenBank/DDBJ whole genome shotgun (WGS) entry which is preliminary data.</text>
</comment>
<reference evidence="3 4" key="1">
    <citation type="submission" date="2016-05" db="EMBL/GenBank/DDBJ databases">
        <title>Microbial solvent formation.</title>
        <authorList>
            <person name="Poehlein A."/>
            <person name="Montoya Solano J.D."/>
            <person name="Flitsch S."/>
            <person name="Krabben P."/>
            <person name="Duerre P."/>
            <person name="Daniel R."/>
        </authorList>
    </citation>
    <scope>NUCLEOTIDE SEQUENCE [LARGE SCALE GENOMIC DNA]</scope>
    <source>
        <strain evidence="3 4">DSM 2619</strain>
    </source>
</reference>
<keyword evidence="1" id="KW-0472">Membrane</keyword>
<dbReference type="RefSeq" id="WP_077848089.1">
    <property type="nucleotide sequence ID" value="NZ_LZZM01000179.1"/>
</dbReference>
<gene>
    <name evidence="3" type="ORF">CLPUN_30160</name>
</gene>
<sequence length="70" mass="8207">MIKNFNNFKMAYKLILLFIFMAICTGIVGLIGIYNMDKLNTSGKLMYEYNLRPIETLNEIKLFNDAYRSN</sequence>
<dbReference type="Pfam" id="PF12729">
    <property type="entry name" value="4HB_MCP_1"/>
    <property type="match status" value="1"/>
</dbReference>